<keyword evidence="11" id="KW-0229">DNA integration</keyword>
<dbReference type="GO" id="GO:0003964">
    <property type="term" value="F:RNA-directed DNA polymerase activity"/>
    <property type="evidence" value="ECO:0007669"/>
    <property type="project" value="UniProtKB-KW"/>
</dbReference>
<dbReference type="InterPro" id="IPR025724">
    <property type="entry name" value="GAG-pre-integrase_dom"/>
</dbReference>
<keyword evidence="5" id="KW-0479">Metal-binding</keyword>
<proteinExistence type="predicted"/>
<dbReference type="GO" id="GO:0005524">
    <property type="term" value="F:ATP binding"/>
    <property type="evidence" value="ECO:0007669"/>
    <property type="project" value="UniProtKB-KW"/>
</dbReference>
<dbReference type="InterPro" id="IPR001584">
    <property type="entry name" value="Integrase_cat-core"/>
</dbReference>
<evidence type="ECO:0000256" key="15">
    <source>
        <dbReference type="ARBA" id="ARBA00023172"/>
    </source>
</evidence>
<evidence type="ECO:0000256" key="11">
    <source>
        <dbReference type="ARBA" id="ARBA00022908"/>
    </source>
</evidence>
<dbReference type="Gene3D" id="3.30.420.10">
    <property type="entry name" value="Ribonuclease H-like superfamily/Ribonuclease H"/>
    <property type="match status" value="1"/>
</dbReference>
<evidence type="ECO:0000256" key="9">
    <source>
        <dbReference type="ARBA" id="ARBA00022840"/>
    </source>
</evidence>
<keyword evidence="10" id="KW-0460">Magnesium</keyword>
<keyword evidence="2" id="KW-1188">Viral release from host cell</keyword>
<dbReference type="Pfam" id="PF22936">
    <property type="entry name" value="Pol_BBD"/>
    <property type="match status" value="1"/>
</dbReference>
<evidence type="ECO:0000256" key="2">
    <source>
        <dbReference type="ARBA" id="ARBA00022612"/>
    </source>
</evidence>
<evidence type="ECO:0000256" key="8">
    <source>
        <dbReference type="ARBA" id="ARBA00022801"/>
    </source>
</evidence>
<dbReference type="InterPro" id="IPR039537">
    <property type="entry name" value="Retrotran_Ty1/copia-like"/>
</dbReference>
<dbReference type="GO" id="GO:0003676">
    <property type="term" value="F:nucleic acid binding"/>
    <property type="evidence" value="ECO:0007669"/>
    <property type="project" value="InterPro"/>
</dbReference>
<comment type="caution">
    <text evidence="17">The sequence shown here is derived from an EMBL/GenBank/DDBJ whole genome shotgun (WGS) entry which is preliminary data.</text>
</comment>
<feature type="compositionally biased region" description="Basic and acidic residues" evidence="16">
    <location>
        <begin position="40"/>
        <end position="60"/>
    </location>
</feature>
<dbReference type="GO" id="GO:0003887">
    <property type="term" value="F:DNA-directed DNA polymerase activity"/>
    <property type="evidence" value="ECO:0007669"/>
    <property type="project" value="UniProtKB-KW"/>
</dbReference>
<keyword evidence="8" id="KW-0378">Hydrolase</keyword>
<gene>
    <name evidence="17" type="ORF">PACLA_8A026524</name>
</gene>
<protein>
    <submittedName>
        <fullName evidence="17">Retrovirus-related Pol poly from transposon TNT 1-94</fullName>
    </submittedName>
</protein>
<dbReference type="Pfam" id="PF00665">
    <property type="entry name" value="rve"/>
    <property type="match status" value="1"/>
</dbReference>
<keyword evidence="6" id="KW-0547">Nucleotide-binding</keyword>
<evidence type="ECO:0000256" key="3">
    <source>
        <dbReference type="ARBA" id="ARBA00022670"/>
    </source>
</evidence>
<keyword evidence="14" id="KW-0917">Virion maturation</keyword>
<dbReference type="PANTHER" id="PTHR42648:SF11">
    <property type="entry name" value="TRANSPOSON TY4-P GAG-POL POLYPROTEIN"/>
    <property type="match status" value="1"/>
</dbReference>
<organism evidence="17 18">
    <name type="scientific">Paramuricea clavata</name>
    <name type="common">Red gorgonian</name>
    <name type="synonym">Violescent sea-whip</name>
    <dbReference type="NCBI Taxonomy" id="317549"/>
    <lineage>
        <taxon>Eukaryota</taxon>
        <taxon>Metazoa</taxon>
        <taxon>Cnidaria</taxon>
        <taxon>Anthozoa</taxon>
        <taxon>Octocorallia</taxon>
        <taxon>Malacalcyonacea</taxon>
        <taxon>Plexauridae</taxon>
        <taxon>Paramuricea</taxon>
    </lineage>
</organism>
<dbReference type="PROSITE" id="PS50994">
    <property type="entry name" value="INTEGRASE"/>
    <property type="match status" value="1"/>
</dbReference>
<keyword evidence="18" id="KW-1185">Reference proteome</keyword>
<accession>A0A7D9D5S5</accession>
<sequence>MAAGKRGHLVRECPAKSEKKWCNYHKSTTHSDSTCRSQQKRKDQAKQVSEKENTSKDEHSFAFKVNNEATAKINRMGMLVDTGATSHIVTTDILKQIDMTFKPSKHYIELADGTRASNIALKRGDAEVFLKDTNGKCVKTVLKNALYIPSYPQDIFSVKAATSNGAELRFAQDTGALTLEDGTIVEIEEHGRLYYLTSIDSHENDSVSEVNKVNLSYDINTWHEILGHCNFEDIIKLQGVVKGMKFSGKIESSKLGCNTCVEGKVVNSRSRIPDARSQKSLEKVHVDLAGPVSPVSREGVKYCIAFTDDFSGAVFVYFLKCKSDTFVATEKFLADITPYGKVSCIRSDNDSEFTGKAFQTLLRERGIKHETSAPYSPHQNGTAERHWRTLFEMGRCLLLQSGLPKTFWPYAIQTAAHIRNRCFNKRTKTTPYFSLTGKVPDLSKMWIFGSECFAHEQEHKKLDSRCSKGVFVGYDKNSPSYLVYYPKNGKIMKHRLIRFIKKCSVEQHTQTDESRQGL</sequence>
<evidence type="ECO:0000256" key="14">
    <source>
        <dbReference type="ARBA" id="ARBA00023113"/>
    </source>
</evidence>
<evidence type="ECO:0000256" key="16">
    <source>
        <dbReference type="SAM" id="MobiDB-lite"/>
    </source>
</evidence>
<evidence type="ECO:0000313" key="17">
    <source>
        <dbReference type="EMBL" id="CAB3977429.1"/>
    </source>
</evidence>
<feature type="region of interest" description="Disordered" evidence="16">
    <location>
        <begin position="26"/>
        <end position="60"/>
    </location>
</feature>
<keyword evidence="15" id="KW-0233">DNA recombination</keyword>
<dbReference type="Proteomes" id="UP001152795">
    <property type="component" value="Unassembled WGS sequence"/>
</dbReference>
<dbReference type="GO" id="GO:0008233">
    <property type="term" value="F:peptidase activity"/>
    <property type="evidence" value="ECO:0007669"/>
    <property type="project" value="UniProtKB-KW"/>
</dbReference>
<keyword evidence="4" id="KW-0540">Nuclease</keyword>
<dbReference type="InterPro" id="IPR057670">
    <property type="entry name" value="SH3_retrovirus"/>
</dbReference>
<keyword evidence="9" id="KW-0067">ATP-binding</keyword>
<dbReference type="Pfam" id="PF25597">
    <property type="entry name" value="SH3_retrovirus"/>
    <property type="match status" value="1"/>
</dbReference>
<name>A0A7D9D5S5_PARCT</name>
<evidence type="ECO:0000256" key="1">
    <source>
        <dbReference type="ARBA" id="ARBA00002180"/>
    </source>
</evidence>
<keyword evidence="13" id="KW-0239">DNA-directed DNA polymerase</keyword>
<keyword evidence="13" id="KW-0548">Nucleotidyltransferase</keyword>
<keyword evidence="7" id="KW-0255">Endonuclease</keyword>
<dbReference type="EMBL" id="CACRXK020000046">
    <property type="protein sequence ID" value="CAB3977429.1"/>
    <property type="molecule type" value="Genomic_DNA"/>
</dbReference>
<dbReference type="Pfam" id="PF13976">
    <property type="entry name" value="gag_pre-integrs"/>
    <property type="match status" value="1"/>
</dbReference>
<dbReference type="AlphaFoldDB" id="A0A7D9D5S5"/>
<evidence type="ECO:0000313" key="18">
    <source>
        <dbReference type="Proteomes" id="UP001152795"/>
    </source>
</evidence>
<dbReference type="GO" id="GO:0006508">
    <property type="term" value="P:proteolysis"/>
    <property type="evidence" value="ECO:0007669"/>
    <property type="project" value="UniProtKB-KW"/>
</dbReference>
<reference evidence="17" key="1">
    <citation type="submission" date="2020-04" db="EMBL/GenBank/DDBJ databases">
        <authorList>
            <person name="Alioto T."/>
            <person name="Alioto T."/>
            <person name="Gomez Garrido J."/>
        </authorList>
    </citation>
    <scope>NUCLEOTIDE SEQUENCE</scope>
    <source>
        <strain evidence="17">A484AB</strain>
    </source>
</reference>
<dbReference type="GO" id="GO:0015074">
    <property type="term" value="P:DNA integration"/>
    <property type="evidence" value="ECO:0007669"/>
    <property type="project" value="UniProtKB-KW"/>
</dbReference>
<keyword evidence="3" id="KW-0645">Protease</keyword>
<evidence type="ECO:0000256" key="7">
    <source>
        <dbReference type="ARBA" id="ARBA00022759"/>
    </source>
</evidence>
<keyword evidence="13" id="KW-0808">Transferase</keyword>
<evidence type="ECO:0000256" key="13">
    <source>
        <dbReference type="ARBA" id="ARBA00022932"/>
    </source>
</evidence>
<dbReference type="InterPro" id="IPR036397">
    <property type="entry name" value="RNaseH_sf"/>
</dbReference>
<evidence type="ECO:0000256" key="5">
    <source>
        <dbReference type="ARBA" id="ARBA00022723"/>
    </source>
</evidence>
<evidence type="ECO:0000256" key="10">
    <source>
        <dbReference type="ARBA" id="ARBA00022842"/>
    </source>
</evidence>
<dbReference type="SUPFAM" id="SSF53098">
    <property type="entry name" value="Ribonuclease H-like"/>
    <property type="match status" value="1"/>
</dbReference>
<comment type="function">
    <text evidence="1">The aspartyl protease (PR) mediates the proteolytic cleavages of the Gag and Gag-Pol polyproteins after assembly of the VLP.</text>
</comment>
<evidence type="ECO:0000256" key="4">
    <source>
        <dbReference type="ARBA" id="ARBA00022722"/>
    </source>
</evidence>
<dbReference type="InterPro" id="IPR012337">
    <property type="entry name" value="RNaseH-like_sf"/>
</dbReference>
<evidence type="ECO:0000256" key="12">
    <source>
        <dbReference type="ARBA" id="ARBA00022918"/>
    </source>
</evidence>
<dbReference type="InterPro" id="IPR054722">
    <property type="entry name" value="PolX-like_BBD"/>
</dbReference>
<dbReference type="GO" id="GO:0004519">
    <property type="term" value="F:endonuclease activity"/>
    <property type="evidence" value="ECO:0007669"/>
    <property type="project" value="UniProtKB-KW"/>
</dbReference>
<evidence type="ECO:0000256" key="6">
    <source>
        <dbReference type="ARBA" id="ARBA00022741"/>
    </source>
</evidence>
<dbReference type="OrthoDB" id="2713924at2759"/>
<dbReference type="PANTHER" id="PTHR42648">
    <property type="entry name" value="TRANSPOSASE, PUTATIVE-RELATED"/>
    <property type="match status" value="1"/>
</dbReference>
<dbReference type="GO" id="GO:0046872">
    <property type="term" value="F:metal ion binding"/>
    <property type="evidence" value="ECO:0007669"/>
    <property type="project" value="UniProtKB-KW"/>
</dbReference>
<keyword evidence="12" id="KW-0695">RNA-directed DNA polymerase</keyword>
<dbReference type="GO" id="GO:0006310">
    <property type="term" value="P:DNA recombination"/>
    <property type="evidence" value="ECO:0007669"/>
    <property type="project" value="UniProtKB-KW"/>
</dbReference>